<reference evidence="2 3" key="1">
    <citation type="submission" date="2024-01" db="EMBL/GenBank/DDBJ databases">
        <title>A telomere-to-telomere, gap-free genome of sweet tea (Lithocarpus litseifolius).</title>
        <authorList>
            <person name="Zhou J."/>
        </authorList>
    </citation>
    <scope>NUCLEOTIDE SEQUENCE [LARGE SCALE GENOMIC DNA]</scope>
    <source>
        <strain evidence="2">Zhou-2022a</strain>
        <tissue evidence="2">Leaf</tissue>
    </source>
</reference>
<dbReference type="InterPro" id="IPR011205">
    <property type="entry name" value="UCP015417_vWA"/>
</dbReference>
<proteinExistence type="predicted"/>
<protein>
    <recommendedName>
        <fullName evidence="1">DUF2828 domain-containing protein</fullName>
    </recommendedName>
</protein>
<feature type="domain" description="DUF2828" evidence="1">
    <location>
        <begin position="3"/>
        <end position="149"/>
    </location>
</feature>
<dbReference type="InterPro" id="IPR058580">
    <property type="entry name" value="DUF2828"/>
</dbReference>
<dbReference type="PANTHER" id="PTHR31373:SF27">
    <property type="entry name" value="TROVE DOMAIN-CONTAINING PROTEIN"/>
    <property type="match status" value="1"/>
</dbReference>
<evidence type="ECO:0000313" key="2">
    <source>
        <dbReference type="EMBL" id="KAL0003844.1"/>
    </source>
</evidence>
<accession>A0AAW2D185</accession>
<dbReference type="AlphaFoldDB" id="A0AAW2D185"/>
<comment type="caution">
    <text evidence="2">The sequence shown here is derived from an EMBL/GenBank/DDBJ whole genome shotgun (WGS) entry which is preliminary data.</text>
</comment>
<evidence type="ECO:0000313" key="3">
    <source>
        <dbReference type="Proteomes" id="UP001459277"/>
    </source>
</evidence>
<dbReference type="Proteomes" id="UP001459277">
    <property type="component" value="Unassembled WGS sequence"/>
</dbReference>
<organism evidence="2 3">
    <name type="scientific">Lithocarpus litseifolius</name>
    <dbReference type="NCBI Taxonomy" id="425828"/>
    <lineage>
        <taxon>Eukaryota</taxon>
        <taxon>Viridiplantae</taxon>
        <taxon>Streptophyta</taxon>
        <taxon>Embryophyta</taxon>
        <taxon>Tracheophyta</taxon>
        <taxon>Spermatophyta</taxon>
        <taxon>Magnoliopsida</taxon>
        <taxon>eudicotyledons</taxon>
        <taxon>Gunneridae</taxon>
        <taxon>Pentapetalae</taxon>
        <taxon>rosids</taxon>
        <taxon>fabids</taxon>
        <taxon>Fagales</taxon>
        <taxon>Fagaceae</taxon>
        <taxon>Lithocarpus</taxon>
    </lineage>
</organism>
<dbReference type="Pfam" id="PF11443">
    <property type="entry name" value="DUF2828"/>
    <property type="match status" value="1"/>
</dbReference>
<keyword evidence="3" id="KW-1185">Reference proteome</keyword>
<dbReference type="EMBL" id="JAZDWU010000004">
    <property type="protein sequence ID" value="KAL0003844.1"/>
    <property type="molecule type" value="Genomic_DNA"/>
</dbReference>
<name>A0AAW2D185_9ROSI</name>
<dbReference type="PANTHER" id="PTHR31373">
    <property type="entry name" value="OS06G0652100 PROTEIN"/>
    <property type="match status" value="1"/>
</dbReference>
<sequence>MMVKKAIKRYNYDKNYRFLYDRISDLFAKLLKADLEHLNSGQPAKISLASKWCPSLYSSYDYSTLFCESVARRLFPYDSCPEYKGIDEAHYVYRVRNRLQKEVLVPLRKALDLPEIYMSANQWNLLRYDRISSVAFKTYKRAFYKHDRESTLMVMKLLNCNGKGCWMLSLRTGNLSIAFQRLTAMIGQMNSAVALH</sequence>
<gene>
    <name evidence="2" type="ORF">SO802_011405</name>
</gene>
<evidence type="ECO:0000259" key="1">
    <source>
        <dbReference type="Pfam" id="PF11443"/>
    </source>
</evidence>